<comment type="catalytic activity">
    <reaction evidence="7">
        <text>(2R)-O-phospho-3-sulfolactate + H2O = (2R)-3-sulfolactate + phosphate</text>
        <dbReference type="Rhea" id="RHEA:23416"/>
        <dbReference type="ChEBI" id="CHEBI:15377"/>
        <dbReference type="ChEBI" id="CHEBI:15597"/>
        <dbReference type="ChEBI" id="CHEBI:43474"/>
        <dbReference type="ChEBI" id="CHEBI:58738"/>
        <dbReference type="EC" id="3.1.3.71"/>
    </reaction>
</comment>
<keyword evidence="5 8" id="KW-0378">Hydrolase</keyword>
<dbReference type="PANTHER" id="PTHR37311:SF1">
    <property type="entry name" value="2-PHOSPHOSULFOLACTATE PHOSPHATASE-RELATED"/>
    <property type="match status" value="1"/>
</dbReference>
<evidence type="ECO:0000256" key="2">
    <source>
        <dbReference type="ARBA" id="ARBA00009997"/>
    </source>
</evidence>
<protein>
    <recommendedName>
        <fullName evidence="4">Probable 2-phosphosulfolactate phosphatase</fullName>
        <ecNumber evidence="3">3.1.3.71</ecNumber>
    </recommendedName>
</protein>
<evidence type="ECO:0000256" key="3">
    <source>
        <dbReference type="ARBA" id="ARBA00012953"/>
    </source>
</evidence>
<sequence length="248" mass="27122">MTKIHVLLRKEEISPDKLAVGYKIAIVLDVLLATTTITSALYDGATEVVPVMNRVEAKRRCQEYKQGHYVLAGEERAQPIEGFVYPSPLILRPFVKKKALILSTTNGTVALKKAARAKKVYASSLLNNPSVASAVKQNQEVDTIVIICAGNSGEVSLEDLYGAGDFIHSLLNDHHSTYELTDAATAALSFYKGCSKAYDVLSSSRVGRLLKRYDALEELVFAAKKGTMNVVPILQGEKIVLDYSTQPF</sequence>
<name>A0ABS2QW86_9BACI</name>
<evidence type="ECO:0000256" key="6">
    <source>
        <dbReference type="ARBA" id="ARBA00022842"/>
    </source>
</evidence>
<gene>
    <name evidence="8" type="ORF">JOC83_002589</name>
</gene>
<keyword evidence="9" id="KW-1185">Reference proteome</keyword>
<dbReference type="SUPFAM" id="SSF142823">
    <property type="entry name" value="ComB-like"/>
    <property type="match status" value="1"/>
</dbReference>
<evidence type="ECO:0000256" key="1">
    <source>
        <dbReference type="ARBA" id="ARBA00001946"/>
    </source>
</evidence>
<organism evidence="8 9">
    <name type="scientific">Priestia iocasae</name>
    <dbReference type="NCBI Taxonomy" id="2291674"/>
    <lineage>
        <taxon>Bacteria</taxon>
        <taxon>Bacillati</taxon>
        <taxon>Bacillota</taxon>
        <taxon>Bacilli</taxon>
        <taxon>Bacillales</taxon>
        <taxon>Bacillaceae</taxon>
        <taxon>Priestia</taxon>
    </lineage>
</organism>
<evidence type="ECO:0000256" key="4">
    <source>
        <dbReference type="ARBA" id="ARBA00021948"/>
    </source>
</evidence>
<dbReference type="EC" id="3.1.3.71" evidence="3"/>
<evidence type="ECO:0000256" key="7">
    <source>
        <dbReference type="ARBA" id="ARBA00033711"/>
    </source>
</evidence>
<evidence type="ECO:0000313" key="8">
    <source>
        <dbReference type="EMBL" id="MBM7703740.1"/>
    </source>
</evidence>
<dbReference type="Pfam" id="PF04029">
    <property type="entry name" value="2-ph_phosp"/>
    <property type="match status" value="1"/>
</dbReference>
<keyword evidence="6" id="KW-0460">Magnesium</keyword>
<dbReference type="PANTHER" id="PTHR37311">
    <property type="entry name" value="2-PHOSPHOSULFOLACTATE PHOSPHATASE-RELATED"/>
    <property type="match status" value="1"/>
</dbReference>
<evidence type="ECO:0000313" key="9">
    <source>
        <dbReference type="Proteomes" id="UP000809829"/>
    </source>
</evidence>
<dbReference type="Gene3D" id="3.90.1560.10">
    <property type="entry name" value="ComB-like"/>
    <property type="match status" value="1"/>
</dbReference>
<comment type="caution">
    <text evidence="8">The sequence shown here is derived from an EMBL/GenBank/DDBJ whole genome shotgun (WGS) entry which is preliminary data.</text>
</comment>
<comment type="cofactor">
    <cofactor evidence="1">
        <name>Mg(2+)</name>
        <dbReference type="ChEBI" id="CHEBI:18420"/>
    </cofactor>
</comment>
<dbReference type="InterPro" id="IPR005238">
    <property type="entry name" value="ComB-like"/>
</dbReference>
<comment type="similarity">
    <text evidence="2">Belongs to the ComB family.</text>
</comment>
<reference evidence="8 9" key="1">
    <citation type="submission" date="2021-01" db="EMBL/GenBank/DDBJ databases">
        <title>Genomic Encyclopedia of Type Strains, Phase IV (KMG-IV): sequencing the most valuable type-strain genomes for metagenomic binning, comparative biology and taxonomic classification.</title>
        <authorList>
            <person name="Goeker M."/>
        </authorList>
    </citation>
    <scope>NUCLEOTIDE SEQUENCE [LARGE SCALE GENOMIC DNA]</scope>
    <source>
        <strain evidence="8 9">DSM 104297</strain>
    </source>
</reference>
<dbReference type="EMBL" id="JAFBFC010000004">
    <property type="protein sequence ID" value="MBM7703740.1"/>
    <property type="molecule type" value="Genomic_DNA"/>
</dbReference>
<dbReference type="GO" id="GO:0050532">
    <property type="term" value="F:2-phosphosulfolactate phosphatase activity"/>
    <property type="evidence" value="ECO:0007669"/>
    <property type="project" value="UniProtKB-EC"/>
</dbReference>
<accession>A0ABS2QW86</accession>
<dbReference type="Proteomes" id="UP000809829">
    <property type="component" value="Unassembled WGS sequence"/>
</dbReference>
<dbReference type="RefSeq" id="WP_205187689.1">
    <property type="nucleotide sequence ID" value="NZ_JAFBFC010000004.1"/>
</dbReference>
<evidence type="ECO:0000256" key="5">
    <source>
        <dbReference type="ARBA" id="ARBA00022801"/>
    </source>
</evidence>
<dbReference type="InterPro" id="IPR036702">
    <property type="entry name" value="ComB-like_sf"/>
</dbReference>
<proteinExistence type="inferred from homology"/>